<dbReference type="InParanoid" id="A0A1J7JMD5"/>
<protein>
    <submittedName>
        <fullName evidence="1">Uncharacterized protein</fullName>
    </submittedName>
</protein>
<accession>A0A1J7JMD5</accession>
<sequence>MRLVDDKLSRCYVPGRGIGLDGASDCSCRGGSAHMVQCSRSRSPNSLTESLGRLSYSYKRILFCYCGVAPFPIRSFVRCLSLAEGMSSGRDSGFVGCGIDGWIEDLTAPSVTASTWAIGNKSKSWGHGNKVGERIEIAQVNRMEREVGRFVEVAFKQSKVKRSSIQSWTWIQRPPSNPPIAINFMAEINLQRWSVRVIPYNRELTRIYPPSTSFCTSLNACHLQERCRD</sequence>
<dbReference type="AlphaFoldDB" id="A0A1J7JMD5"/>
<dbReference type="EMBL" id="KV875096">
    <property type="protein sequence ID" value="OIW31040.1"/>
    <property type="molecule type" value="Genomic_DNA"/>
</dbReference>
<keyword evidence="2" id="KW-1185">Reference proteome</keyword>
<evidence type="ECO:0000313" key="2">
    <source>
        <dbReference type="Proteomes" id="UP000182658"/>
    </source>
</evidence>
<evidence type="ECO:0000313" key="1">
    <source>
        <dbReference type="EMBL" id="OIW31040.1"/>
    </source>
</evidence>
<organism evidence="1 2">
    <name type="scientific">Coniochaeta ligniaria NRRL 30616</name>
    <dbReference type="NCBI Taxonomy" id="1408157"/>
    <lineage>
        <taxon>Eukaryota</taxon>
        <taxon>Fungi</taxon>
        <taxon>Dikarya</taxon>
        <taxon>Ascomycota</taxon>
        <taxon>Pezizomycotina</taxon>
        <taxon>Sordariomycetes</taxon>
        <taxon>Sordariomycetidae</taxon>
        <taxon>Coniochaetales</taxon>
        <taxon>Coniochaetaceae</taxon>
        <taxon>Coniochaeta</taxon>
    </lineage>
</organism>
<proteinExistence type="predicted"/>
<name>A0A1J7JMD5_9PEZI</name>
<reference evidence="1 2" key="1">
    <citation type="submission" date="2016-10" db="EMBL/GenBank/DDBJ databases">
        <title>Draft genome sequence of Coniochaeta ligniaria NRRL30616, a lignocellulolytic fungus for bioabatement of inhibitors in plant biomass hydrolysates.</title>
        <authorList>
            <consortium name="DOE Joint Genome Institute"/>
            <person name="Jimenez D.J."/>
            <person name="Hector R.E."/>
            <person name="Riley R."/>
            <person name="Sun H."/>
            <person name="Grigoriev I.V."/>
            <person name="Van Elsas J.D."/>
            <person name="Nichols N.N."/>
        </authorList>
    </citation>
    <scope>NUCLEOTIDE SEQUENCE [LARGE SCALE GENOMIC DNA]</scope>
    <source>
        <strain evidence="1 2">NRRL 30616</strain>
    </source>
</reference>
<dbReference type="Proteomes" id="UP000182658">
    <property type="component" value="Unassembled WGS sequence"/>
</dbReference>
<gene>
    <name evidence="1" type="ORF">CONLIGDRAFT_298187</name>
</gene>